<keyword evidence="2" id="KW-0346">Stress response</keyword>
<feature type="region of interest" description="Disordered" evidence="1">
    <location>
        <begin position="115"/>
        <end position="134"/>
    </location>
</feature>
<sequence length="997" mass="109153">MASNGGHSRWNYYRDLSQQEGFPGQGTGAGAGLPHEPEAGSADVNGYFLGTQLPQPRPTSRGGGDNTVPRSAGVPTPTPTSNTTTTTGVMASATAPNLAGSSTTATTATSSALSGYSSSAAFSGGSSSSTAPVLATPSPTPYGFLPQHGYPVHPDRRSMRSWVHELSNDDQPYSVDSRSGSTTSTTTAAAVNDDNGDNDDNEHNRRPSAASTNADNESVLSSPTSSRASPRPMGPQHNILPLFASHLANHPTSHFASSAFSAHNINSNMNYMNNTSIINNNNAAQLRLQHVQAPFGGMPQSFSSPLRPVFTQPSGGNATATTRPIPTGIHTVPQYVLPEYVPKTYPHNNNNNGNGISSSSSSNNVNGGSGTLASDPAAAAAAPTSAAKFLAIGIDFGTTYSGVSWAFSGRPTDIHDVEQYPCVSSAIKGRDEVQVPTQYDRRTGAWGYLVDKEHSPSKWFKLFLLRDGDIRADILHSPYLQAARQQVSQLGDDGVIDLVAEYLRALWQHTMEDVRGQKDARALQNARFKVALTIPAIWPYYARQLMKRAVDRAGILEQRDMGDTTLELVEEPEAAALATLLDRRDYVEMAVGDTFLVCDCGGGTIDIISYQVVQTTPFVIREVVRGDGKLCGAFLVDDKFEHHMRHLAGLKFDSCDPADFRKFVNDSWEYAIKRSFSLNDLMPEYYLNPPIRAFSAFARLKGQTKIVLKKCVFPLSPPLLWCLPLLTILPRETVKGFFAETVQGILDLIRDQTRKIEDQEHKPPKKILLVGGLGNSPYVRERIQAEFPNVMQPRRAWSAVARGAVIKLLKNTSAQKDVWSAADDLQRQLLLSLPANDVRIARYSYGVEIGVPLARAFPPVELGAEGVDRISTEPDGQQRVWRMQWYLEQGQVIDNREPVSHKFYEYVTATSPRQTTFRIFTSDALPPPHRLDASCQLLCTITCEYDTPFHELRVVDEARGLRVVDGMRLTMRFNGEPEWRLQVGSKTTECMVNVQYE</sequence>
<feature type="compositionally biased region" description="Low complexity" evidence="1">
    <location>
        <begin position="348"/>
        <end position="366"/>
    </location>
</feature>
<dbReference type="SUPFAM" id="SSF53067">
    <property type="entry name" value="Actin-like ATPase domain"/>
    <property type="match status" value="2"/>
</dbReference>
<feature type="compositionally biased region" description="Low complexity" evidence="1">
    <location>
        <begin position="174"/>
        <end position="193"/>
    </location>
</feature>
<feature type="region of interest" description="Disordered" evidence="1">
    <location>
        <begin position="1"/>
        <end position="87"/>
    </location>
</feature>
<evidence type="ECO:0000256" key="1">
    <source>
        <dbReference type="SAM" id="MobiDB-lite"/>
    </source>
</evidence>
<dbReference type="CDD" id="cd10170">
    <property type="entry name" value="ASKHA_NBD_HSP70"/>
    <property type="match status" value="1"/>
</dbReference>
<dbReference type="PANTHER" id="PTHR14187:SF5">
    <property type="entry name" value="HEAT SHOCK 70 KDA PROTEIN 12A"/>
    <property type="match status" value="1"/>
</dbReference>
<accession>A0A167MM24</accession>
<feature type="compositionally biased region" description="Low complexity" evidence="1">
    <location>
        <begin position="115"/>
        <end position="131"/>
    </location>
</feature>
<evidence type="ECO:0000313" key="3">
    <source>
        <dbReference type="Proteomes" id="UP000076874"/>
    </source>
</evidence>
<organism evidence="2 3">
    <name type="scientific">Niveomyces insectorum RCEF 264</name>
    <dbReference type="NCBI Taxonomy" id="1081102"/>
    <lineage>
        <taxon>Eukaryota</taxon>
        <taxon>Fungi</taxon>
        <taxon>Dikarya</taxon>
        <taxon>Ascomycota</taxon>
        <taxon>Pezizomycotina</taxon>
        <taxon>Sordariomycetes</taxon>
        <taxon>Hypocreomycetidae</taxon>
        <taxon>Hypocreales</taxon>
        <taxon>Cordycipitaceae</taxon>
        <taxon>Niveomyces</taxon>
    </lineage>
</organism>
<dbReference type="STRING" id="1081102.A0A167MM24"/>
<dbReference type="OrthoDB" id="2963168at2759"/>
<comment type="caution">
    <text evidence="2">The sequence shown here is derived from an EMBL/GenBank/DDBJ whole genome shotgun (WGS) entry which is preliminary data.</text>
</comment>
<proteinExistence type="predicted"/>
<dbReference type="Proteomes" id="UP000076874">
    <property type="component" value="Unassembled WGS sequence"/>
</dbReference>
<dbReference type="InterPro" id="IPR043129">
    <property type="entry name" value="ATPase_NBD"/>
</dbReference>
<dbReference type="PANTHER" id="PTHR14187">
    <property type="entry name" value="ALPHA KINASE/ELONGATION FACTOR 2 KINASE"/>
    <property type="match status" value="1"/>
</dbReference>
<dbReference type="EMBL" id="AZHD01000023">
    <property type="protein sequence ID" value="OAA54523.1"/>
    <property type="molecule type" value="Genomic_DNA"/>
</dbReference>
<protein>
    <submittedName>
        <fullName evidence="2">Heat shock protein Hsp70</fullName>
    </submittedName>
</protein>
<dbReference type="AlphaFoldDB" id="A0A167MM24"/>
<dbReference type="Gene3D" id="3.30.420.40">
    <property type="match status" value="1"/>
</dbReference>
<gene>
    <name evidence="2" type="ORF">SPI_08769</name>
</gene>
<feature type="region of interest" description="Disordered" evidence="1">
    <location>
        <begin position="342"/>
        <end position="375"/>
    </location>
</feature>
<feature type="compositionally biased region" description="Low complexity" evidence="1">
    <location>
        <begin position="218"/>
        <end position="231"/>
    </location>
</feature>
<feature type="region of interest" description="Disordered" evidence="1">
    <location>
        <begin position="169"/>
        <end position="238"/>
    </location>
</feature>
<keyword evidence="3" id="KW-1185">Reference proteome</keyword>
<reference evidence="2 3" key="1">
    <citation type="journal article" date="2016" name="Genome Biol. Evol.">
        <title>Divergent and convergent evolution of fungal pathogenicity.</title>
        <authorList>
            <person name="Shang Y."/>
            <person name="Xiao G."/>
            <person name="Zheng P."/>
            <person name="Cen K."/>
            <person name="Zhan S."/>
            <person name="Wang C."/>
        </authorList>
    </citation>
    <scope>NUCLEOTIDE SEQUENCE [LARGE SCALE GENOMIC DNA]</scope>
    <source>
        <strain evidence="2 3">RCEF 264</strain>
    </source>
</reference>
<evidence type="ECO:0000313" key="2">
    <source>
        <dbReference type="EMBL" id="OAA54523.1"/>
    </source>
</evidence>
<name>A0A167MM24_9HYPO</name>